<dbReference type="AlphaFoldDB" id="A0A4P9XT34"/>
<keyword evidence="6" id="KW-0653">Protein transport</keyword>
<keyword evidence="10 13" id="KW-0472">Membrane</keyword>
<feature type="region of interest" description="Disordered" evidence="12">
    <location>
        <begin position="1"/>
        <end position="37"/>
    </location>
</feature>
<evidence type="ECO:0000256" key="7">
    <source>
        <dbReference type="ARBA" id="ARBA00022989"/>
    </source>
</evidence>
<dbReference type="EMBL" id="KZ992522">
    <property type="protein sequence ID" value="RKP09325.1"/>
    <property type="molecule type" value="Genomic_DNA"/>
</dbReference>
<evidence type="ECO:0000256" key="5">
    <source>
        <dbReference type="ARBA" id="ARBA00022787"/>
    </source>
</evidence>
<evidence type="ECO:0000256" key="4">
    <source>
        <dbReference type="ARBA" id="ARBA00022692"/>
    </source>
</evidence>
<evidence type="ECO:0000256" key="10">
    <source>
        <dbReference type="ARBA" id="ARBA00023136"/>
    </source>
</evidence>
<evidence type="ECO:0000313" key="14">
    <source>
        <dbReference type="EMBL" id="RKP09325.1"/>
    </source>
</evidence>
<organism evidence="14 15">
    <name type="scientific">Thamnocephalis sphaerospora</name>
    <dbReference type="NCBI Taxonomy" id="78915"/>
    <lineage>
        <taxon>Eukaryota</taxon>
        <taxon>Fungi</taxon>
        <taxon>Fungi incertae sedis</taxon>
        <taxon>Zoopagomycota</taxon>
        <taxon>Zoopagomycotina</taxon>
        <taxon>Zoopagomycetes</taxon>
        <taxon>Zoopagales</taxon>
        <taxon>Sigmoideomycetaceae</taxon>
        <taxon>Thamnocephalis</taxon>
    </lineage>
</organism>
<dbReference type="CDD" id="cd22884">
    <property type="entry name" value="TOM22"/>
    <property type="match status" value="1"/>
</dbReference>
<dbReference type="STRING" id="78915.A0A4P9XT34"/>
<evidence type="ECO:0000313" key="15">
    <source>
        <dbReference type="Proteomes" id="UP000271241"/>
    </source>
</evidence>
<reference evidence="15" key="1">
    <citation type="journal article" date="2018" name="Nat. Microbiol.">
        <title>Leveraging single-cell genomics to expand the fungal tree of life.</title>
        <authorList>
            <person name="Ahrendt S.R."/>
            <person name="Quandt C.A."/>
            <person name="Ciobanu D."/>
            <person name="Clum A."/>
            <person name="Salamov A."/>
            <person name="Andreopoulos B."/>
            <person name="Cheng J.F."/>
            <person name="Woyke T."/>
            <person name="Pelin A."/>
            <person name="Henrissat B."/>
            <person name="Reynolds N.K."/>
            <person name="Benny G.L."/>
            <person name="Smith M.E."/>
            <person name="James T.Y."/>
            <person name="Grigoriev I.V."/>
        </authorList>
    </citation>
    <scope>NUCLEOTIDE SEQUENCE [LARGE SCALE GENOMIC DNA]</scope>
    <source>
        <strain evidence="15">RSA 1356</strain>
    </source>
</reference>
<gene>
    <name evidence="14" type="ORF">THASP1DRAFT_6558</name>
</gene>
<evidence type="ECO:0000256" key="9">
    <source>
        <dbReference type="ARBA" id="ARBA00023128"/>
    </source>
</evidence>
<dbReference type="GO" id="GO:0006886">
    <property type="term" value="P:intracellular protein transport"/>
    <property type="evidence" value="ECO:0007669"/>
    <property type="project" value="InterPro"/>
</dbReference>
<evidence type="ECO:0000256" key="3">
    <source>
        <dbReference type="ARBA" id="ARBA00022448"/>
    </source>
</evidence>
<proteinExistence type="inferred from homology"/>
<feature type="compositionally biased region" description="Acidic residues" evidence="12">
    <location>
        <begin position="23"/>
        <end position="37"/>
    </location>
</feature>
<sequence>VTSDEEDDDEEEEAAARARNAEADDVDDLEEDWSDDDLEDETFLERVAALKEIVPLETRDFMSRQADRFISTVWQIKSMAGSLAWVISTSALMIGVPLVFEIERENMFVQYEKEMNLQQQSMQPMAPGAP</sequence>
<dbReference type="GO" id="GO:0005741">
    <property type="term" value="C:mitochondrial outer membrane"/>
    <property type="evidence" value="ECO:0007669"/>
    <property type="project" value="UniProtKB-SubCell"/>
</dbReference>
<feature type="transmembrane region" description="Helical" evidence="13">
    <location>
        <begin position="82"/>
        <end position="100"/>
    </location>
</feature>
<name>A0A4P9XT34_9FUNG</name>
<keyword evidence="11" id="KW-0675">Receptor</keyword>
<feature type="non-terminal residue" evidence="14">
    <location>
        <position position="130"/>
    </location>
</feature>
<feature type="compositionally biased region" description="Acidic residues" evidence="12">
    <location>
        <begin position="1"/>
        <end position="13"/>
    </location>
</feature>
<evidence type="ECO:0000256" key="6">
    <source>
        <dbReference type="ARBA" id="ARBA00022927"/>
    </source>
</evidence>
<evidence type="ECO:0000256" key="11">
    <source>
        <dbReference type="ARBA" id="ARBA00023170"/>
    </source>
</evidence>
<dbReference type="Proteomes" id="UP000271241">
    <property type="component" value="Unassembled WGS sequence"/>
</dbReference>
<accession>A0A4P9XT34</accession>
<comment type="subcellular location">
    <subcellularLocation>
        <location evidence="1">Mitochondrion outer membrane</location>
        <topology evidence="1">Single-pass membrane protein</topology>
    </subcellularLocation>
</comment>
<keyword evidence="5" id="KW-1000">Mitochondrion outer membrane</keyword>
<comment type="similarity">
    <text evidence="2">Belongs to the Tom22 family.</text>
</comment>
<evidence type="ECO:0000256" key="12">
    <source>
        <dbReference type="SAM" id="MobiDB-lite"/>
    </source>
</evidence>
<evidence type="ECO:0000256" key="2">
    <source>
        <dbReference type="ARBA" id="ARBA00009874"/>
    </source>
</evidence>
<evidence type="ECO:0000256" key="13">
    <source>
        <dbReference type="SAM" id="Phobius"/>
    </source>
</evidence>
<feature type="non-terminal residue" evidence="14">
    <location>
        <position position="1"/>
    </location>
</feature>
<keyword evidence="15" id="KW-1185">Reference proteome</keyword>
<dbReference type="PANTHER" id="PTHR12504">
    <property type="entry name" value="MITOCHONDRIAL IMPORT RECEPTOR SUBUNIT TOM22"/>
    <property type="match status" value="1"/>
</dbReference>
<keyword evidence="3" id="KW-0813">Transport</keyword>
<dbReference type="InterPro" id="IPR005683">
    <property type="entry name" value="Tom22"/>
</dbReference>
<dbReference type="OrthoDB" id="10016939at2759"/>
<evidence type="ECO:0000256" key="8">
    <source>
        <dbReference type="ARBA" id="ARBA00023010"/>
    </source>
</evidence>
<keyword evidence="7 13" id="KW-1133">Transmembrane helix</keyword>
<keyword evidence="9" id="KW-0496">Mitochondrion</keyword>
<dbReference type="PANTHER" id="PTHR12504:SF0">
    <property type="entry name" value="MITOCHONDRIAL IMPORT RECEPTOR SUBUNIT TOM22 HOMOLOG"/>
    <property type="match status" value="1"/>
</dbReference>
<keyword evidence="4 13" id="KW-0812">Transmembrane</keyword>
<evidence type="ECO:0000256" key="1">
    <source>
        <dbReference type="ARBA" id="ARBA00004572"/>
    </source>
</evidence>
<keyword evidence="8" id="KW-0811">Translocation</keyword>
<protein>
    <submittedName>
        <fullName evidence="14">Mitochondrial outer membrane translocase complex, subunit Tom22</fullName>
    </submittedName>
</protein>
<dbReference type="Pfam" id="PF04281">
    <property type="entry name" value="Tom22"/>
    <property type="match status" value="1"/>
</dbReference>